<name>A0A328ELZ1_9CHLR</name>
<dbReference type="GO" id="GO:0005829">
    <property type="term" value="C:cytosol"/>
    <property type="evidence" value="ECO:0007669"/>
    <property type="project" value="TreeGrafter"/>
</dbReference>
<comment type="caution">
    <text evidence="11">The sequence shown here is derived from an EMBL/GenBank/DDBJ whole genome shotgun (WGS) entry which is preliminary data.</text>
</comment>
<dbReference type="UniPathway" id="UPA00035">
    <property type="reaction ID" value="UER00044"/>
</dbReference>
<evidence type="ECO:0000256" key="3">
    <source>
        <dbReference type="ARBA" id="ARBA00011270"/>
    </source>
</evidence>
<dbReference type="AlphaFoldDB" id="A0A328ELZ1"/>
<feature type="active site" description="Proton acceptor" evidence="9">
    <location>
        <position position="44"/>
    </location>
</feature>
<evidence type="ECO:0000256" key="2">
    <source>
        <dbReference type="ARBA" id="ARBA00004733"/>
    </source>
</evidence>
<feature type="active site" description="Proton acceptor" evidence="9">
    <location>
        <position position="55"/>
    </location>
</feature>
<dbReference type="FunFam" id="3.20.20.70:FF:000037">
    <property type="entry name" value="Tryptophan synthase alpha chain"/>
    <property type="match status" value="1"/>
</dbReference>
<dbReference type="EMBL" id="QGLC01000013">
    <property type="protein sequence ID" value="RAL69056.1"/>
    <property type="molecule type" value="Genomic_DNA"/>
</dbReference>
<keyword evidence="4 9" id="KW-0028">Amino-acid biosynthesis</keyword>
<dbReference type="RefSeq" id="WP_015407261.1">
    <property type="nucleotide sequence ID" value="NZ_JSWM01000007.1"/>
</dbReference>
<evidence type="ECO:0000313" key="14">
    <source>
        <dbReference type="Proteomes" id="UP000249146"/>
    </source>
</evidence>
<keyword evidence="6 9" id="KW-0057">Aromatic amino acid biosynthesis</keyword>
<dbReference type="InterPro" id="IPR002028">
    <property type="entry name" value="Trp_synthase_suA"/>
</dbReference>
<dbReference type="EC" id="4.2.1.20" evidence="9"/>
<dbReference type="NCBIfam" id="TIGR00262">
    <property type="entry name" value="trpA"/>
    <property type="match status" value="1"/>
</dbReference>
<evidence type="ECO:0000256" key="4">
    <source>
        <dbReference type="ARBA" id="ARBA00022605"/>
    </source>
</evidence>
<protein>
    <recommendedName>
        <fullName evidence="9">Tryptophan synthase alpha chain</fullName>
        <ecNumber evidence="9">4.2.1.20</ecNumber>
    </recommendedName>
</protein>
<comment type="catalytic activity">
    <reaction evidence="8 9">
        <text>(1S,2R)-1-C-(indol-3-yl)glycerol 3-phosphate + L-serine = D-glyceraldehyde 3-phosphate + L-tryptophan + H2O</text>
        <dbReference type="Rhea" id="RHEA:10532"/>
        <dbReference type="ChEBI" id="CHEBI:15377"/>
        <dbReference type="ChEBI" id="CHEBI:33384"/>
        <dbReference type="ChEBI" id="CHEBI:57912"/>
        <dbReference type="ChEBI" id="CHEBI:58866"/>
        <dbReference type="ChEBI" id="CHEBI:59776"/>
        <dbReference type="EC" id="4.2.1.20"/>
    </reaction>
</comment>
<comment type="similarity">
    <text evidence="9 10">Belongs to the TrpA family.</text>
</comment>
<dbReference type="Gene3D" id="3.20.20.70">
    <property type="entry name" value="Aldolase class I"/>
    <property type="match status" value="1"/>
</dbReference>
<evidence type="ECO:0000256" key="9">
    <source>
        <dbReference type="HAMAP-Rule" id="MF_00131"/>
    </source>
</evidence>
<dbReference type="GO" id="GO:0004834">
    <property type="term" value="F:tryptophan synthase activity"/>
    <property type="evidence" value="ECO:0007669"/>
    <property type="project" value="UniProtKB-UniRule"/>
</dbReference>
<dbReference type="Proteomes" id="UP000249146">
    <property type="component" value="Unassembled WGS sequence"/>
</dbReference>
<keyword evidence="7 9" id="KW-0456">Lyase</keyword>
<evidence type="ECO:0000256" key="1">
    <source>
        <dbReference type="ARBA" id="ARBA00003365"/>
    </source>
</evidence>
<reference evidence="13 14" key="1">
    <citation type="submission" date="2018-05" db="EMBL/GenBank/DDBJ databases">
        <title>Draft genome sequences of Dehalococcoides mccartyi strains RC and KS.</title>
        <authorList>
            <person name="Higgins S.A."/>
            <person name="Padilla-Crespo E."/>
            <person name="Loeffler F.E."/>
        </authorList>
    </citation>
    <scope>NUCLEOTIDE SEQUENCE [LARGE SCALE GENOMIC DNA]</scope>
    <source>
        <strain evidence="12 13">KS</strain>
        <strain evidence="11 14">RC</strain>
    </source>
</reference>
<dbReference type="EMBL" id="QGLD01000011">
    <property type="protein sequence ID" value="RAL70419.1"/>
    <property type="molecule type" value="Genomic_DNA"/>
</dbReference>
<evidence type="ECO:0000313" key="11">
    <source>
        <dbReference type="EMBL" id="RAL69056.1"/>
    </source>
</evidence>
<evidence type="ECO:0000256" key="5">
    <source>
        <dbReference type="ARBA" id="ARBA00022822"/>
    </source>
</evidence>
<evidence type="ECO:0000256" key="10">
    <source>
        <dbReference type="RuleBase" id="RU003662"/>
    </source>
</evidence>
<evidence type="ECO:0000256" key="6">
    <source>
        <dbReference type="ARBA" id="ARBA00023141"/>
    </source>
</evidence>
<dbReference type="CDD" id="cd04724">
    <property type="entry name" value="Tryptophan_synthase_alpha"/>
    <property type="match status" value="1"/>
</dbReference>
<dbReference type="Proteomes" id="UP000248786">
    <property type="component" value="Unassembled WGS sequence"/>
</dbReference>
<dbReference type="HAMAP" id="MF_00131">
    <property type="entry name" value="Trp_synth_alpha"/>
    <property type="match status" value="1"/>
</dbReference>
<dbReference type="InterPro" id="IPR013785">
    <property type="entry name" value="Aldolase_TIM"/>
</dbReference>
<dbReference type="Pfam" id="PF00290">
    <property type="entry name" value="Trp_syntA"/>
    <property type="match status" value="1"/>
</dbReference>
<comment type="pathway">
    <text evidence="2 9">Amino-acid biosynthesis; L-tryptophan biosynthesis; L-tryptophan from chorismate: step 5/5.</text>
</comment>
<dbReference type="PROSITE" id="PS00167">
    <property type="entry name" value="TRP_SYNTHASE_ALPHA"/>
    <property type="match status" value="1"/>
</dbReference>
<gene>
    <name evidence="9" type="primary">trpA</name>
    <name evidence="12" type="ORF">C1G86_1363</name>
    <name evidence="11" type="ORF">C1G87_1335</name>
</gene>
<evidence type="ECO:0000313" key="13">
    <source>
        <dbReference type="Proteomes" id="UP000248786"/>
    </source>
</evidence>
<accession>A0A328ELZ1</accession>
<comment type="function">
    <text evidence="1 9">The alpha subunit is responsible for the aldol cleavage of indoleglycerol phosphate to indole and glyceraldehyde 3-phosphate.</text>
</comment>
<sequence length="255" mass="27617">MSRVSDAFQKRKSLIAYITVGYPDIETTLRLVPLLEENGVDIIELGIPFSDPLADGVTIQNASYQALQNGVTPEVCLSVAALLKEKTSIPMVFMGYYNPIYNYGLTKFCQKCATAGVSGFIIPDLPPGEAQDIDFAAREAGLDIIFLLAPTSTDERIKLVAAKSRGFIYLVSHSGVTGATANLPADLSSFVNRVRKTARQPLAVGFGISTPEQAQNISKFSDGIIVGSRILQLVQTDPSLEKVATFIRQLRQSLD</sequence>
<dbReference type="PANTHER" id="PTHR43406:SF1">
    <property type="entry name" value="TRYPTOPHAN SYNTHASE ALPHA CHAIN, CHLOROPLASTIC"/>
    <property type="match status" value="1"/>
</dbReference>
<evidence type="ECO:0000256" key="8">
    <source>
        <dbReference type="ARBA" id="ARBA00049047"/>
    </source>
</evidence>
<evidence type="ECO:0000256" key="7">
    <source>
        <dbReference type="ARBA" id="ARBA00023239"/>
    </source>
</evidence>
<organism evidence="11 14">
    <name type="scientific">Dehalococcoides mccartyi</name>
    <dbReference type="NCBI Taxonomy" id="61435"/>
    <lineage>
        <taxon>Bacteria</taxon>
        <taxon>Bacillati</taxon>
        <taxon>Chloroflexota</taxon>
        <taxon>Dehalococcoidia</taxon>
        <taxon>Dehalococcoidales</taxon>
        <taxon>Dehalococcoidaceae</taxon>
        <taxon>Dehalococcoides</taxon>
    </lineage>
</organism>
<dbReference type="InterPro" id="IPR011060">
    <property type="entry name" value="RibuloseP-bd_barrel"/>
</dbReference>
<dbReference type="PANTHER" id="PTHR43406">
    <property type="entry name" value="TRYPTOPHAN SYNTHASE, ALPHA CHAIN"/>
    <property type="match status" value="1"/>
</dbReference>
<dbReference type="InterPro" id="IPR018204">
    <property type="entry name" value="Trp_synthase_alpha_AS"/>
</dbReference>
<keyword evidence="5 9" id="KW-0822">Tryptophan biosynthesis</keyword>
<proteinExistence type="inferred from homology"/>
<evidence type="ECO:0000313" key="12">
    <source>
        <dbReference type="EMBL" id="RAL70419.1"/>
    </source>
</evidence>
<comment type="subunit">
    <text evidence="3 9">Tetramer of two alpha and two beta chains.</text>
</comment>
<dbReference type="SUPFAM" id="SSF51366">
    <property type="entry name" value="Ribulose-phoshate binding barrel"/>
    <property type="match status" value="1"/>
</dbReference>